<evidence type="ECO:0000256" key="10">
    <source>
        <dbReference type="ARBA" id="ARBA00023016"/>
    </source>
</evidence>
<dbReference type="InterPro" id="IPR009003">
    <property type="entry name" value="Peptidase_S1_PA"/>
</dbReference>
<keyword evidence="8" id="KW-0378">Hydrolase</keyword>
<evidence type="ECO:0000313" key="13">
    <source>
        <dbReference type="EMBL" id="QOT75466.1"/>
    </source>
</evidence>
<dbReference type="Proteomes" id="UP000397656">
    <property type="component" value="Chromosome 1"/>
</dbReference>
<dbReference type="PROSITE" id="PS50106">
    <property type="entry name" value="PDZ"/>
    <property type="match status" value="2"/>
</dbReference>
<evidence type="ECO:0000256" key="1">
    <source>
        <dbReference type="ARBA" id="ARBA00001772"/>
    </source>
</evidence>
<dbReference type="InterPro" id="IPR041489">
    <property type="entry name" value="PDZ_6"/>
</dbReference>
<dbReference type="GO" id="GO:0004252">
    <property type="term" value="F:serine-type endopeptidase activity"/>
    <property type="evidence" value="ECO:0007669"/>
    <property type="project" value="InterPro"/>
</dbReference>
<dbReference type="SUPFAM" id="SSF50156">
    <property type="entry name" value="PDZ domain-like"/>
    <property type="match status" value="2"/>
</dbReference>
<proteinExistence type="inferred from homology"/>
<reference evidence="13 14" key="1">
    <citation type="submission" date="2020-10" db="EMBL/GenBank/DDBJ databases">
        <title>Complete genome sequence of Cupriavidus basilensis CCUG 49340T.</title>
        <authorList>
            <person name="Salva-Serra F."/>
            <person name="Donoso R.A."/>
            <person name="Cho K.H."/>
            <person name="Yoo J.A."/>
            <person name="Lee K."/>
            <person name="Yoon S.-H."/>
            <person name="Perez-Pantoja D."/>
            <person name="Moore E.R.B."/>
        </authorList>
    </citation>
    <scope>NUCLEOTIDE SEQUENCE [LARGE SCALE GENOMIC DNA]</scope>
    <source>
        <strain evidence="14">CCUG 49340</strain>
    </source>
</reference>
<protein>
    <recommendedName>
        <fullName evidence="5">Probable periplasmic serine endoprotease DegP-like</fullName>
        <ecNumber evidence="4">3.4.21.107</ecNumber>
    </recommendedName>
    <alternativeName>
        <fullName evidence="11">Protease Do</fullName>
    </alternativeName>
</protein>
<comment type="catalytic activity">
    <reaction evidence="1">
        <text>Acts on substrates that are at least partially unfolded. The cleavage site P1 residue is normally between a pair of hydrophobic residues, such as Val-|-Val.</text>
        <dbReference type="EC" id="3.4.21.107"/>
    </reaction>
</comment>
<dbReference type="SMART" id="SM00228">
    <property type="entry name" value="PDZ"/>
    <property type="match status" value="2"/>
</dbReference>
<feature type="domain" description="PDZ" evidence="12">
    <location>
        <begin position="368"/>
        <end position="454"/>
    </location>
</feature>
<evidence type="ECO:0000256" key="6">
    <source>
        <dbReference type="ARBA" id="ARBA00022670"/>
    </source>
</evidence>
<dbReference type="GO" id="GO:0012501">
    <property type="term" value="P:programmed cell death"/>
    <property type="evidence" value="ECO:0007669"/>
    <property type="project" value="TreeGrafter"/>
</dbReference>
<dbReference type="InterPro" id="IPR036034">
    <property type="entry name" value="PDZ_sf"/>
</dbReference>
<evidence type="ECO:0000256" key="7">
    <source>
        <dbReference type="ARBA" id="ARBA00022764"/>
    </source>
</evidence>
<feature type="domain" description="PDZ" evidence="12">
    <location>
        <begin position="261"/>
        <end position="328"/>
    </location>
</feature>
<accession>A0A643G614</accession>
<dbReference type="EMBL" id="CP062803">
    <property type="protein sequence ID" value="QOT75466.1"/>
    <property type="molecule type" value="Genomic_DNA"/>
</dbReference>
<keyword evidence="7" id="KW-0574">Periplasm</keyword>
<dbReference type="EC" id="3.4.21.107" evidence="4"/>
<dbReference type="InterPro" id="IPR001940">
    <property type="entry name" value="Peptidase_S1C"/>
</dbReference>
<evidence type="ECO:0000256" key="3">
    <source>
        <dbReference type="ARBA" id="ARBA00010541"/>
    </source>
</evidence>
<organism evidence="13 14">
    <name type="scientific">Cupriavidus basilensis</name>
    <dbReference type="NCBI Taxonomy" id="68895"/>
    <lineage>
        <taxon>Bacteria</taxon>
        <taxon>Pseudomonadati</taxon>
        <taxon>Pseudomonadota</taxon>
        <taxon>Betaproteobacteria</taxon>
        <taxon>Burkholderiales</taxon>
        <taxon>Burkholderiaceae</taxon>
        <taxon>Cupriavidus</taxon>
    </lineage>
</organism>
<evidence type="ECO:0000256" key="11">
    <source>
        <dbReference type="ARBA" id="ARBA00032850"/>
    </source>
</evidence>
<dbReference type="PANTHER" id="PTHR22939">
    <property type="entry name" value="SERINE PROTEASE FAMILY S1C HTRA-RELATED"/>
    <property type="match status" value="1"/>
</dbReference>
<evidence type="ECO:0000256" key="4">
    <source>
        <dbReference type="ARBA" id="ARBA00013035"/>
    </source>
</evidence>
<evidence type="ECO:0000256" key="5">
    <source>
        <dbReference type="ARBA" id="ARBA00013958"/>
    </source>
</evidence>
<keyword evidence="9" id="KW-0720">Serine protease</keyword>
<name>A0A643G614_9BURK</name>
<dbReference type="GO" id="GO:0006508">
    <property type="term" value="P:proteolysis"/>
    <property type="evidence" value="ECO:0007669"/>
    <property type="project" value="UniProtKB-KW"/>
</dbReference>
<dbReference type="Gene3D" id="2.40.10.120">
    <property type="match status" value="1"/>
</dbReference>
<gene>
    <name evidence="13" type="ORF">F7R26_014875</name>
</gene>
<dbReference type="Pfam" id="PF17820">
    <property type="entry name" value="PDZ_6"/>
    <property type="match status" value="2"/>
</dbReference>
<evidence type="ECO:0000256" key="8">
    <source>
        <dbReference type="ARBA" id="ARBA00022801"/>
    </source>
</evidence>
<keyword evidence="10" id="KW-0346">Stress response</keyword>
<dbReference type="PANTHER" id="PTHR22939:SF130">
    <property type="entry name" value="PERIPLASMIC SERINE ENDOPROTEASE DEGP-LIKE-RELATED"/>
    <property type="match status" value="1"/>
</dbReference>
<comment type="subcellular location">
    <subcellularLocation>
        <location evidence="2">Periplasm</location>
    </subcellularLocation>
</comment>
<dbReference type="Gene3D" id="2.30.42.10">
    <property type="match status" value="2"/>
</dbReference>
<keyword evidence="6" id="KW-0645">Protease</keyword>
<dbReference type="Pfam" id="PF13365">
    <property type="entry name" value="Trypsin_2"/>
    <property type="match status" value="1"/>
</dbReference>
<evidence type="ECO:0000313" key="14">
    <source>
        <dbReference type="Proteomes" id="UP000397656"/>
    </source>
</evidence>
<dbReference type="PRINTS" id="PR00834">
    <property type="entry name" value="PROTEASES2C"/>
</dbReference>
<sequence length="473" mass="49346">MAHKRADMAMALDPGRRSGFVRRSLAFAAMALLFALAAGTAGCAPLQAAAWRAAPDFSRLVRENGPAVVNIGVAREASTDLLRGRAQGQDNVDETSLGSGFILSGDGYILTNAHVVARGSLVSVKLTDRREFKARLIGLDAVADVALLKIDATGLPTVKIGDAASVEVGSWALAIGSPYGFSNSVTAGIVSAKGRVLPGAEYMPFLQTDVPVNPGNSGGPLFNLKGEVIGINSRIYSRSGGYQGLSFAIPIDVAMRIKDQLLRQGAVTRGRIGVAVQEVSQALADSFRLPRPAGALVSYVQPGGAASRAGMKPGDVILQVGARDVVQSADALICIADLAPGVAVPLRIWRDRAVLVLEVRPDRFDAPRVARTATPGHAPLGMMVRPLWAQERQVLRIDGGLLVQRVNAAASRAGMQAGDVILALNGQPVDSIEALADEASAADGAVALLVQRGNARLFIAIETRQPAGPGQEE</sequence>
<dbReference type="InterPro" id="IPR001478">
    <property type="entry name" value="PDZ"/>
</dbReference>
<evidence type="ECO:0000256" key="2">
    <source>
        <dbReference type="ARBA" id="ARBA00004418"/>
    </source>
</evidence>
<evidence type="ECO:0000259" key="12">
    <source>
        <dbReference type="PROSITE" id="PS50106"/>
    </source>
</evidence>
<dbReference type="SUPFAM" id="SSF50494">
    <property type="entry name" value="Trypsin-like serine proteases"/>
    <property type="match status" value="1"/>
</dbReference>
<dbReference type="AlphaFoldDB" id="A0A643G614"/>
<evidence type="ECO:0000256" key="9">
    <source>
        <dbReference type="ARBA" id="ARBA00022825"/>
    </source>
</evidence>
<comment type="similarity">
    <text evidence="3">Belongs to the peptidase S1C family.</text>
</comment>